<keyword evidence="2" id="KW-1185">Reference proteome</keyword>
<accession>A0A151J960</accession>
<reference evidence="1 2" key="1">
    <citation type="submission" date="2015-09" db="EMBL/GenBank/DDBJ databases">
        <title>Trachymyrmex cornetzi WGS genome.</title>
        <authorList>
            <person name="Nygaard S."/>
            <person name="Hu H."/>
            <person name="Boomsma J."/>
            <person name="Zhang G."/>
        </authorList>
    </citation>
    <scope>NUCLEOTIDE SEQUENCE [LARGE SCALE GENOMIC DNA]</scope>
    <source>
        <strain evidence="1">Tcor2-1</strain>
        <tissue evidence="1">Whole body</tissue>
    </source>
</reference>
<organism evidence="1 2">
    <name type="scientific">Trachymyrmex cornetzi</name>
    <dbReference type="NCBI Taxonomy" id="471704"/>
    <lineage>
        <taxon>Eukaryota</taxon>
        <taxon>Metazoa</taxon>
        <taxon>Ecdysozoa</taxon>
        <taxon>Arthropoda</taxon>
        <taxon>Hexapoda</taxon>
        <taxon>Insecta</taxon>
        <taxon>Pterygota</taxon>
        <taxon>Neoptera</taxon>
        <taxon>Endopterygota</taxon>
        <taxon>Hymenoptera</taxon>
        <taxon>Apocrita</taxon>
        <taxon>Aculeata</taxon>
        <taxon>Formicoidea</taxon>
        <taxon>Formicidae</taxon>
        <taxon>Myrmicinae</taxon>
        <taxon>Trachymyrmex</taxon>
    </lineage>
</organism>
<dbReference type="AlphaFoldDB" id="A0A151J960"/>
<dbReference type="Proteomes" id="UP000078492">
    <property type="component" value="Unassembled WGS sequence"/>
</dbReference>
<proteinExistence type="predicted"/>
<evidence type="ECO:0000313" key="2">
    <source>
        <dbReference type="Proteomes" id="UP000078492"/>
    </source>
</evidence>
<gene>
    <name evidence="1" type="ORF">ALC57_06023</name>
</gene>
<evidence type="ECO:0000313" key="1">
    <source>
        <dbReference type="EMBL" id="KYN21600.1"/>
    </source>
</evidence>
<name>A0A151J960_9HYME</name>
<sequence length="205" mass="23482">MYSNPNSFKPRNNDVGRNTRFHMLFTTMYGLNNSHTKTIHVGLQRTNEGIFKPLVKLSGNNADGIYFDADSWKQFQDNMGYMNEYLTSDNRTKTNSVVIKNFSVSFTTSYGAKSILLAYKDEEEELRSMENISGNLRKEEVASDSTPSKKRRTFAVAIVMQKTTFLGLQYVVKCVDAHLKQLEALTDNVNKCAQYLIREIELNFL</sequence>
<dbReference type="EMBL" id="KQ979432">
    <property type="protein sequence ID" value="KYN21600.1"/>
    <property type="molecule type" value="Genomic_DNA"/>
</dbReference>
<protein>
    <submittedName>
        <fullName evidence="1">Uncharacterized protein</fullName>
    </submittedName>
</protein>